<feature type="signal peptide" evidence="1">
    <location>
        <begin position="1"/>
        <end position="28"/>
    </location>
</feature>
<dbReference type="PANTHER" id="PTHR33065">
    <property type="entry name" value="OS07G0486400 PROTEIN"/>
    <property type="match status" value="1"/>
</dbReference>
<dbReference type="EMBL" id="CP144750">
    <property type="protein sequence ID" value="WVZ82294.1"/>
    <property type="molecule type" value="Genomic_DNA"/>
</dbReference>
<gene>
    <name evidence="3" type="ORF">U9M48_029573</name>
</gene>
<sequence length="370" mass="41811">MHRLSSALRFPLCFMASATTSLWLPALSRRVFPIMMSPICNPLPRLCVIHDTIPPVNRVFRLPRGPRNMATISRAEGDEFSIPYRRVSVSSADVIGLPLDNNEKRGAILDVIAGDDTTDKDACWNTSEVIYTEHDTWVQTAKHAGSDGDERRETKDHREIIVSDDEEYTVDTILAKSRHCDGSIYRGMDTWWKQMYNIVDRNETRLQAMALSYPTDCIIHDGICVRHQPRCMLQILSLELEKIPVDGGFVELYGYIAVRDDLDPLLNFIVNISRDEPIIVEQPDMGSQIHRPKLQSRPRGVTCAADRNINQKSIRFTSSSSLATTANLLISDHIFVFLKSRPSPPVAMGCDNWYQRHRSLAWVVCSGGSP</sequence>
<dbReference type="PANTHER" id="PTHR33065:SF95">
    <property type="entry name" value="OS07G0646300 PROTEIN"/>
    <property type="match status" value="1"/>
</dbReference>
<feature type="domain" description="DUF6598" evidence="2">
    <location>
        <begin position="232"/>
        <end position="285"/>
    </location>
</feature>
<name>A0AAQ3TZR7_PASNO</name>
<organism evidence="3 4">
    <name type="scientific">Paspalum notatum var. saurae</name>
    <dbReference type="NCBI Taxonomy" id="547442"/>
    <lineage>
        <taxon>Eukaryota</taxon>
        <taxon>Viridiplantae</taxon>
        <taxon>Streptophyta</taxon>
        <taxon>Embryophyta</taxon>
        <taxon>Tracheophyta</taxon>
        <taxon>Spermatophyta</taxon>
        <taxon>Magnoliopsida</taxon>
        <taxon>Liliopsida</taxon>
        <taxon>Poales</taxon>
        <taxon>Poaceae</taxon>
        <taxon>PACMAD clade</taxon>
        <taxon>Panicoideae</taxon>
        <taxon>Andropogonodae</taxon>
        <taxon>Paspaleae</taxon>
        <taxon>Paspalinae</taxon>
        <taxon>Paspalum</taxon>
    </lineage>
</organism>
<evidence type="ECO:0000259" key="2">
    <source>
        <dbReference type="Pfam" id="PF20241"/>
    </source>
</evidence>
<reference evidence="3 4" key="1">
    <citation type="submission" date="2024-02" db="EMBL/GenBank/DDBJ databases">
        <title>High-quality chromosome-scale genome assembly of Pensacola bahiagrass (Paspalum notatum Flugge var. saurae).</title>
        <authorList>
            <person name="Vega J.M."/>
            <person name="Podio M."/>
            <person name="Orjuela J."/>
            <person name="Siena L.A."/>
            <person name="Pessino S.C."/>
            <person name="Combes M.C."/>
            <person name="Mariac C."/>
            <person name="Albertini E."/>
            <person name="Pupilli F."/>
            <person name="Ortiz J.P.A."/>
            <person name="Leblanc O."/>
        </authorList>
    </citation>
    <scope>NUCLEOTIDE SEQUENCE [LARGE SCALE GENOMIC DNA]</scope>
    <source>
        <strain evidence="3">R1</strain>
        <tissue evidence="3">Leaf</tissue>
    </source>
</reference>
<evidence type="ECO:0000256" key="1">
    <source>
        <dbReference type="SAM" id="SignalP"/>
    </source>
</evidence>
<keyword evidence="4" id="KW-1185">Reference proteome</keyword>
<feature type="chain" id="PRO_5043007536" description="DUF6598 domain-containing protein" evidence="1">
    <location>
        <begin position="29"/>
        <end position="370"/>
    </location>
</feature>
<proteinExistence type="predicted"/>
<evidence type="ECO:0000313" key="4">
    <source>
        <dbReference type="Proteomes" id="UP001341281"/>
    </source>
</evidence>
<protein>
    <recommendedName>
        <fullName evidence="2">DUF6598 domain-containing protein</fullName>
    </recommendedName>
</protein>
<dbReference type="AlphaFoldDB" id="A0AAQ3TZR7"/>
<dbReference type="InterPro" id="IPR046533">
    <property type="entry name" value="DUF6598"/>
</dbReference>
<dbReference type="Proteomes" id="UP001341281">
    <property type="component" value="Chromosome 06"/>
</dbReference>
<keyword evidence="1" id="KW-0732">Signal</keyword>
<accession>A0AAQ3TZR7</accession>
<dbReference type="Pfam" id="PF20241">
    <property type="entry name" value="DUF6598"/>
    <property type="match status" value="1"/>
</dbReference>
<evidence type="ECO:0000313" key="3">
    <source>
        <dbReference type="EMBL" id="WVZ82294.1"/>
    </source>
</evidence>